<feature type="binding site" evidence="2">
    <location>
        <position position="93"/>
    </location>
    <ligand>
        <name>Mg(2+)</name>
        <dbReference type="ChEBI" id="CHEBI:18420"/>
        <label>2</label>
    </ligand>
</feature>
<comment type="caution">
    <text evidence="4">The sequence shown here is derived from an EMBL/GenBank/DDBJ whole genome shotgun (WGS) entry which is preliminary data.</text>
</comment>
<gene>
    <name evidence="4" type="ORF">DRJ26_01685</name>
</gene>
<comment type="subcellular location">
    <subcellularLocation>
        <location evidence="2">Cell membrane</location>
        <topology evidence="2">Multi-pass membrane protein</topology>
    </subcellularLocation>
</comment>
<accession>A0A497F6R4</accession>
<organism evidence="4 5">
    <name type="scientific">Thermoproteota archaeon</name>
    <dbReference type="NCBI Taxonomy" id="2056631"/>
    <lineage>
        <taxon>Archaea</taxon>
        <taxon>Thermoproteota</taxon>
    </lineage>
</organism>
<proteinExistence type="inferred from homology"/>
<dbReference type="InterPro" id="IPR043130">
    <property type="entry name" value="CDP-OH_PTrfase_TM_dom"/>
</dbReference>
<keyword evidence="2" id="KW-0443">Lipid metabolism</keyword>
<sequence length="194" mass="20828">MGRDLLERLRIWVKRFIEPIALGAAKIGLTPNVVSVLGFFTALVSAYLVVRGNLIFAAIFVIISGFLDVLDGAIARVTGRVTKFGGFLDSLLDRYSDVVILSSIIYTSLCPLFWGLVALAGSLLVSYARARGEALGVEMAGVGVAERADRLVILSLGLLLNFPSWAVILVAVLSHVTVGIRALRVWSSLKGGFH</sequence>
<comment type="pathway">
    <text evidence="2">Lipid metabolism; phospholipid metabolism.</text>
</comment>
<dbReference type="GO" id="GO:0005886">
    <property type="term" value="C:plasma membrane"/>
    <property type="evidence" value="ECO:0007669"/>
    <property type="project" value="UniProtKB-SubCell"/>
</dbReference>
<keyword evidence="2" id="KW-0460">Magnesium</keyword>
<dbReference type="GO" id="GO:0008654">
    <property type="term" value="P:phospholipid biosynthetic process"/>
    <property type="evidence" value="ECO:0007669"/>
    <property type="project" value="UniProtKB-UniRule"/>
</dbReference>
<keyword evidence="2" id="KW-1208">Phospholipid metabolism</keyword>
<feature type="binding site" evidence="2">
    <location>
        <position position="68"/>
    </location>
    <ligand>
        <name>Mg(2+)</name>
        <dbReference type="ChEBI" id="CHEBI:18420"/>
        <label>2</label>
    </ligand>
</feature>
<dbReference type="InterPro" id="IPR044270">
    <property type="entry name" value="AIP_synthase"/>
</dbReference>
<dbReference type="Proteomes" id="UP000269499">
    <property type="component" value="Unassembled WGS sequence"/>
</dbReference>
<dbReference type="InterPro" id="IPR000462">
    <property type="entry name" value="CDP-OH_P_trans"/>
</dbReference>
<reference evidence="4 5" key="1">
    <citation type="submission" date="2018-06" db="EMBL/GenBank/DDBJ databases">
        <title>Extensive metabolic versatility and redundancy in microbially diverse, dynamic hydrothermal sediments.</title>
        <authorList>
            <person name="Dombrowski N."/>
            <person name="Teske A."/>
            <person name="Baker B.J."/>
        </authorList>
    </citation>
    <scope>NUCLEOTIDE SEQUENCE [LARGE SCALE GENOMIC DNA]</scope>
    <source>
        <strain evidence="4">B20_G2</strain>
    </source>
</reference>
<keyword evidence="2" id="KW-0472">Membrane</keyword>
<dbReference type="Gene3D" id="1.20.120.1760">
    <property type="match status" value="1"/>
</dbReference>
<feature type="transmembrane region" description="Helical" evidence="2">
    <location>
        <begin position="20"/>
        <end position="48"/>
    </location>
</feature>
<evidence type="ECO:0000256" key="1">
    <source>
        <dbReference type="ARBA" id="ARBA00022679"/>
    </source>
</evidence>
<dbReference type="GO" id="GO:0016780">
    <property type="term" value="F:phosphotransferase activity, for other substituted phosphate groups"/>
    <property type="evidence" value="ECO:0007669"/>
    <property type="project" value="UniProtKB-UniRule"/>
</dbReference>
<dbReference type="UniPathway" id="UPA00085"/>
<name>A0A497F6R4_9CREN</name>
<dbReference type="AlphaFoldDB" id="A0A497F6R4"/>
<dbReference type="InterPro" id="IPR048254">
    <property type="entry name" value="CDP_ALCOHOL_P_TRANSF_CS"/>
</dbReference>
<feature type="binding site" evidence="2">
    <location>
        <position position="71"/>
    </location>
    <ligand>
        <name>Mg(2+)</name>
        <dbReference type="ChEBI" id="CHEBI:18420"/>
        <label>1</label>
    </ligand>
</feature>
<keyword evidence="2" id="KW-1133">Transmembrane helix</keyword>
<feature type="binding site" evidence="2">
    <location>
        <position position="89"/>
    </location>
    <ligand>
        <name>Mg(2+)</name>
        <dbReference type="ChEBI" id="CHEBI:18420"/>
        <label>1</label>
    </ligand>
</feature>
<keyword evidence="1 2" id="KW-0808">Transferase</keyword>
<feature type="binding site" evidence="2">
    <location>
        <position position="68"/>
    </location>
    <ligand>
        <name>Mg(2+)</name>
        <dbReference type="ChEBI" id="CHEBI:18420"/>
        <label>1</label>
    </ligand>
</feature>
<dbReference type="EC" id="2.7.8.39" evidence="2"/>
<feature type="transmembrane region" description="Helical" evidence="2">
    <location>
        <begin position="98"/>
        <end position="125"/>
    </location>
</feature>
<feature type="transmembrane region" description="Helical" evidence="2">
    <location>
        <begin position="162"/>
        <end position="183"/>
    </location>
</feature>
<feature type="binding site" evidence="2">
    <location>
        <position position="89"/>
    </location>
    <ligand>
        <name>Mg(2+)</name>
        <dbReference type="ChEBI" id="CHEBI:18420"/>
        <label>2</label>
    </ligand>
</feature>
<feature type="active site" description="Proton acceptor" evidence="2">
    <location>
        <position position="93"/>
    </location>
</feature>
<comment type="cofactor">
    <cofactor evidence="2">
        <name>Mn(2+)</name>
        <dbReference type="ChEBI" id="CHEBI:29035"/>
    </cofactor>
    <cofactor evidence="2">
        <name>Mg(2+)</name>
        <dbReference type="ChEBI" id="CHEBI:18420"/>
    </cofactor>
    <text evidence="2">Binds 2 Mg(2+) or Mn(2+) ions per subunit.</text>
</comment>
<keyword evidence="2" id="KW-1003">Cell membrane</keyword>
<comment type="function">
    <text evidence="2">Catalyzes the formation of archaetidylinositol phosphate (AIP) from CDP-archaeol (CDP-ArOH or CDP-2,3-bis-(O-phytanyl)-sn-glycerol) and 1L-myo-inositol 1-phosphate (IP or 1D-myo-inositol 3-phosphate). AIP is a precursor of archaetidyl-myo-inositol (AI), an ether-type inositol phospholipid ubiquitously distributed in archaea membranes and essential for glycolipid biosynthesis in archaea.</text>
</comment>
<evidence type="ECO:0000313" key="5">
    <source>
        <dbReference type="Proteomes" id="UP000269499"/>
    </source>
</evidence>
<dbReference type="InterPro" id="IPR054868">
    <property type="entry name" value="archin_ph_syn"/>
</dbReference>
<dbReference type="PROSITE" id="PS00379">
    <property type="entry name" value="CDP_ALCOHOL_P_TRANSF"/>
    <property type="match status" value="1"/>
</dbReference>
<dbReference type="HAMAP" id="MF_02242">
    <property type="entry name" value="AIP_synthase"/>
    <property type="match status" value="1"/>
</dbReference>
<feature type="transmembrane region" description="Helical" evidence="2">
    <location>
        <begin position="54"/>
        <end position="77"/>
    </location>
</feature>
<comment type="similarity">
    <text evidence="2 3">Belongs to the CDP-alcohol phosphatidyltransferase class-I family.</text>
</comment>
<evidence type="ECO:0000256" key="2">
    <source>
        <dbReference type="HAMAP-Rule" id="MF_02242"/>
    </source>
</evidence>
<comment type="catalytic activity">
    <reaction evidence="2">
        <text>CDP-2,3-bis-O-(phytanyl)-sn-glycerol + 1D-myo-inositol 3-phosphate = saturated 1-archaetidyl-1D-myo-inositol 3-phosphate + CMP + H(+)</text>
        <dbReference type="Rhea" id="RHEA:36823"/>
        <dbReference type="ChEBI" id="CHEBI:15378"/>
        <dbReference type="ChEBI" id="CHEBI:58401"/>
        <dbReference type="ChEBI" id="CHEBI:60377"/>
        <dbReference type="ChEBI" id="CHEBI:74004"/>
        <dbReference type="ChEBI" id="CHEBI:74006"/>
        <dbReference type="EC" id="2.7.8.39"/>
    </reaction>
</comment>
<keyword evidence="2" id="KW-0479">Metal-binding</keyword>
<keyword evidence="2" id="KW-0444">Lipid biosynthesis</keyword>
<evidence type="ECO:0000313" key="4">
    <source>
        <dbReference type="EMBL" id="RLE54610.1"/>
    </source>
</evidence>
<dbReference type="EMBL" id="QMRA01000020">
    <property type="protein sequence ID" value="RLE54610.1"/>
    <property type="molecule type" value="Genomic_DNA"/>
</dbReference>
<dbReference type="NCBIfam" id="NF040950">
    <property type="entry name" value="archin_ph_syn"/>
    <property type="match status" value="1"/>
</dbReference>
<evidence type="ECO:0000256" key="3">
    <source>
        <dbReference type="RuleBase" id="RU003750"/>
    </source>
</evidence>
<protein>
    <recommendedName>
        <fullName evidence="2">Archaetidylinositol phosphate synthase</fullName>
        <shortName evidence="2">AIP synthase</shortName>
        <ecNumber evidence="2">2.7.8.39</ecNumber>
    </recommendedName>
</protein>
<keyword evidence="2" id="KW-0464">Manganese</keyword>
<dbReference type="GO" id="GO:0000287">
    <property type="term" value="F:magnesium ion binding"/>
    <property type="evidence" value="ECO:0007669"/>
    <property type="project" value="UniProtKB-UniRule"/>
</dbReference>
<dbReference type="Pfam" id="PF01066">
    <property type="entry name" value="CDP-OH_P_transf"/>
    <property type="match status" value="1"/>
</dbReference>
<keyword evidence="2" id="KW-0812">Transmembrane</keyword>